<dbReference type="EMBL" id="CP033073">
    <property type="protein sequence ID" value="AYN40331.1"/>
    <property type="molecule type" value="Genomic_DNA"/>
</dbReference>
<dbReference type="InterPro" id="IPR008278">
    <property type="entry name" value="4-PPantetheinyl_Trfase_dom"/>
</dbReference>
<gene>
    <name evidence="4" type="ORF">D9753_17055</name>
</gene>
<dbReference type="PANTHER" id="PTHR12215:SF10">
    <property type="entry name" value="L-AMINOADIPATE-SEMIALDEHYDE DEHYDROGENASE-PHOSPHOPANTETHEINYL TRANSFERASE"/>
    <property type="match status" value="1"/>
</dbReference>
<reference evidence="4 5" key="1">
    <citation type="submission" date="2018-10" db="EMBL/GenBank/DDBJ databases">
        <title>The genome of Streptomyces dangxiongensis Z022.</title>
        <authorList>
            <person name="Zhang B."/>
        </authorList>
    </citation>
    <scope>NUCLEOTIDE SEQUENCE [LARGE SCALE GENOMIC DNA]</scope>
    <source>
        <strain evidence="4 5">Z022</strain>
    </source>
</reference>
<dbReference type="GO" id="GO:0000287">
    <property type="term" value="F:magnesium ion binding"/>
    <property type="evidence" value="ECO:0007669"/>
    <property type="project" value="InterPro"/>
</dbReference>
<dbReference type="OrthoDB" id="190168at2"/>
<evidence type="ECO:0000313" key="5">
    <source>
        <dbReference type="Proteomes" id="UP000268329"/>
    </source>
</evidence>
<feature type="domain" description="4'-phosphopantetheinyl transferase" evidence="3">
    <location>
        <begin position="120"/>
        <end position="205"/>
    </location>
</feature>
<dbReference type="InterPro" id="IPR037143">
    <property type="entry name" value="4-PPantetheinyl_Trfase_dom_sf"/>
</dbReference>
<dbReference type="PANTHER" id="PTHR12215">
    <property type="entry name" value="PHOSPHOPANTETHEINE TRANSFERASE"/>
    <property type="match status" value="1"/>
</dbReference>
<evidence type="ECO:0000313" key="4">
    <source>
        <dbReference type="EMBL" id="AYN40331.1"/>
    </source>
</evidence>
<organism evidence="4 5">
    <name type="scientific">Streptomyces dangxiongensis</name>
    <dbReference type="NCBI Taxonomy" id="1442032"/>
    <lineage>
        <taxon>Bacteria</taxon>
        <taxon>Bacillati</taxon>
        <taxon>Actinomycetota</taxon>
        <taxon>Actinomycetes</taxon>
        <taxon>Kitasatosporales</taxon>
        <taxon>Streptomycetaceae</taxon>
        <taxon>Streptomyces</taxon>
    </lineage>
</organism>
<dbReference type="GO" id="GO:0005829">
    <property type="term" value="C:cytosol"/>
    <property type="evidence" value="ECO:0007669"/>
    <property type="project" value="TreeGrafter"/>
</dbReference>
<evidence type="ECO:0000259" key="3">
    <source>
        <dbReference type="Pfam" id="PF01648"/>
    </source>
</evidence>
<dbReference type="RefSeq" id="WP_121787785.1">
    <property type="nucleotide sequence ID" value="NZ_CP033073.1"/>
</dbReference>
<protein>
    <submittedName>
        <fullName evidence="4">4'-phosphopantetheinyl transferase superfamily protein</fullName>
    </submittedName>
</protein>
<dbReference type="GO" id="GO:0008897">
    <property type="term" value="F:holo-[acyl-carrier-protein] synthase activity"/>
    <property type="evidence" value="ECO:0007669"/>
    <property type="project" value="InterPro"/>
</dbReference>
<dbReference type="GO" id="GO:0019878">
    <property type="term" value="P:lysine biosynthetic process via aminoadipic acid"/>
    <property type="evidence" value="ECO:0007669"/>
    <property type="project" value="TreeGrafter"/>
</dbReference>
<keyword evidence="2 4" id="KW-0808">Transferase</keyword>
<accession>A0A3G2JFC6</accession>
<dbReference type="InterPro" id="IPR050559">
    <property type="entry name" value="P-Pant_transferase_sf"/>
</dbReference>
<dbReference type="Pfam" id="PF01648">
    <property type="entry name" value="ACPS"/>
    <property type="match status" value="1"/>
</dbReference>
<comment type="similarity">
    <text evidence="1">Belongs to the P-Pant transferase superfamily. Gsp/Sfp/HetI/AcpT family.</text>
</comment>
<dbReference type="AlphaFoldDB" id="A0A3G2JFC6"/>
<dbReference type="KEGG" id="sdd:D9753_17055"/>
<dbReference type="SUPFAM" id="SSF56214">
    <property type="entry name" value="4'-phosphopantetheinyl transferase"/>
    <property type="match status" value="2"/>
</dbReference>
<keyword evidence="5" id="KW-1185">Reference proteome</keyword>
<evidence type="ECO:0000256" key="2">
    <source>
        <dbReference type="ARBA" id="ARBA00022679"/>
    </source>
</evidence>
<evidence type="ECO:0000256" key="1">
    <source>
        <dbReference type="ARBA" id="ARBA00010990"/>
    </source>
</evidence>
<dbReference type="Proteomes" id="UP000268329">
    <property type="component" value="Chromosome"/>
</dbReference>
<sequence>MTGAQDATRPVQVWWARLSGDRPRLRRLLDPVETARYEATVDPLGRQQFLVGCALSRLVLGRLLGMPAARVPLRRVCPRCGGPHGKPALDPAADPPDGLRFSVSHSGPTVGLAVCRGADIGLDVERADDPPDVDLVAPRVLSAAELAVLHALEPADRTAALLRYWTRKEAVLKALGTGLRLPLRRLEVSSPGGPARVERWQDRPALVPDLRLADLVVEEGHPATVCVTGGARPLITQEDAHALLLGAD</sequence>
<dbReference type="Gene3D" id="3.90.470.20">
    <property type="entry name" value="4'-phosphopantetheinyl transferase domain"/>
    <property type="match status" value="2"/>
</dbReference>
<proteinExistence type="inferred from homology"/>
<name>A0A3G2JFC6_9ACTN</name>